<sequence>MISNSAVIKDAIAFFLFSLLLFAGCWTLLHEVQTQCAELISAKPLIVLSSFHGYLPGALLALVFMTGYAANRLWRGLRQQTLSANNGKLTAIGVLTGLALVVIGNFVINAYWQNKAEYAGYKPCPTLTLLTNRITMQAWSKNEALCFDTDVRRIIVRGTPDETRQLAAHLNARAKQQQAKQQFLQQEAQRKPDNSKG</sequence>
<keyword evidence="1" id="KW-1133">Transmembrane helix</keyword>
<evidence type="ECO:0000313" key="2">
    <source>
        <dbReference type="EMBL" id="GAA0545001.1"/>
    </source>
</evidence>
<dbReference type="Proteomes" id="UP001501169">
    <property type="component" value="Unassembled WGS sequence"/>
</dbReference>
<accession>A0ABN1DJG4</accession>
<evidence type="ECO:0000313" key="3">
    <source>
        <dbReference type="Proteomes" id="UP001501169"/>
    </source>
</evidence>
<feature type="transmembrane region" description="Helical" evidence="1">
    <location>
        <begin position="89"/>
        <end position="112"/>
    </location>
</feature>
<organism evidence="2 3">
    <name type="scientific">Rheinheimera aquimaris</name>
    <dbReference type="NCBI Taxonomy" id="412437"/>
    <lineage>
        <taxon>Bacteria</taxon>
        <taxon>Pseudomonadati</taxon>
        <taxon>Pseudomonadota</taxon>
        <taxon>Gammaproteobacteria</taxon>
        <taxon>Chromatiales</taxon>
        <taxon>Chromatiaceae</taxon>
        <taxon>Rheinheimera</taxon>
    </lineage>
</organism>
<keyword evidence="1" id="KW-0812">Transmembrane</keyword>
<dbReference type="EMBL" id="BAAAEO010000002">
    <property type="protein sequence ID" value="GAA0545001.1"/>
    <property type="molecule type" value="Genomic_DNA"/>
</dbReference>
<protein>
    <submittedName>
        <fullName evidence="2">Uncharacterized protein</fullName>
    </submittedName>
</protein>
<gene>
    <name evidence="2" type="ORF">GCM10009098_10670</name>
</gene>
<keyword evidence="3" id="KW-1185">Reference proteome</keyword>
<keyword evidence="1" id="KW-0472">Membrane</keyword>
<feature type="transmembrane region" description="Helical" evidence="1">
    <location>
        <begin position="44"/>
        <end position="68"/>
    </location>
</feature>
<name>A0ABN1DJG4_9GAMM</name>
<dbReference type="RefSeq" id="WP_226766082.1">
    <property type="nucleotide sequence ID" value="NZ_BAAAEO010000002.1"/>
</dbReference>
<comment type="caution">
    <text evidence="2">The sequence shown here is derived from an EMBL/GenBank/DDBJ whole genome shotgun (WGS) entry which is preliminary data.</text>
</comment>
<reference evidence="2 3" key="1">
    <citation type="journal article" date="2019" name="Int. J. Syst. Evol. Microbiol.">
        <title>The Global Catalogue of Microorganisms (GCM) 10K type strain sequencing project: providing services to taxonomists for standard genome sequencing and annotation.</title>
        <authorList>
            <consortium name="The Broad Institute Genomics Platform"/>
            <consortium name="The Broad Institute Genome Sequencing Center for Infectious Disease"/>
            <person name="Wu L."/>
            <person name="Ma J."/>
        </authorList>
    </citation>
    <scope>NUCLEOTIDE SEQUENCE [LARGE SCALE GENOMIC DNA]</scope>
    <source>
        <strain evidence="2 3">JCM 14331</strain>
    </source>
</reference>
<proteinExistence type="predicted"/>
<evidence type="ECO:0000256" key="1">
    <source>
        <dbReference type="SAM" id="Phobius"/>
    </source>
</evidence>